<dbReference type="Proteomes" id="UP001596074">
    <property type="component" value="Unassembled WGS sequence"/>
</dbReference>
<feature type="transmembrane region" description="Helical" evidence="1">
    <location>
        <begin position="69"/>
        <end position="91"/>
    </location>
</feature>
<dbReference type="RefSeq" id="WP_378278951.1">
    <property type="nucleotide sequence ID" value="NZ_JBHSON010000001.1"/>
</dbReference>
<feature type="chain" id="PRO_5045299155" evidence="2">
    <location>
        <begin position="33"/>
        <end position="131"/>
    </location>
</feature>
<name>A0ABW0ZNA0_9ACTN</name>
<accession>A0ABW0ZNA0</accession>
<evidence type="ECO:0000313" key="3">
    <source>
        <dbReference type="EMBL" id="MFC5744097.1"/>
    </source>
</evidence>
<keyword evidence="1" id="KW-1133">Transmembrane helix</keyword>
<proteinExistence type="predicted"/>
<evidence type="ECO:0000313" key="4">
    <source>
        <dbReference type="Proteomes" id="UP001596074"/>
    </source>
</evidence>
<sequence>MSRAARAVMATLVLTALMTCLVMPLTAQPASACHVGVGYRPNIEIDLNKIRSGGSLFGDGEACTTRHSLAGAAVVAVAVLGVMGVLGARVLRKGEIAAGGSQQSAQVLDSYIHATGTSQPGPPLMGGPGAP</sequence>
<evidence type="ECO:0000256" key="2">
    <source>
        <dbReference type="SAM" id="SignalP"/>
    </source>
</evidence>
<keyword evidence="1" id="KW-0472">Membrane</keyword>
<gene>
    <name evidence="3" type="ORF">ACFPZN_00565</name>
</gene>
<feature type="signal peptide" evidence="2">
    <location>
        <begin position="1"/>
        <end position="32"/>
    </location>
</feature>
<comment type="caution">
    <text evidence="3">The sequence shown here is derived from an EMBL/GenBank/DDBJ whole genome shotgun (WGS) entry which is preliminary data.</text>
</comment>
<reference evidence="4" key="1">
    <citation type="journal article" date="2019" name="Int. J. Syst. Evol. Microbiol.">
        <title>The Global Catalogue of Microorganisms (GCM) 10K type strain sequencing project: providing services to taxonomists for standard genome sequencing and annotation.</title>
        <authorList>
            <consortium name="The Broad Institute Genomics Platform"/>
            <consortium name="The Broad Institute Genome Sequencing Center for Infectious Disease"/>
            <person name="Wu L."/>
            <person name="Ma J."/>
        </authorList>
    </citation>
    <scope>NUCLEOTIDE SEQUENCE [LARGE SCALE GENOMIC DNA]</scope>
    <source>
        <strain evidence="4">KCTC 42087</strain>
    </source>
</reference>
<keyword evidence="2" id="KW-0732">Signal</keyword>
<keyword evidence="1" id="KW-0812">Transmembrane</keyword>
<evidence type="ECO:0000256" key="1">
    <source>
        <dbReference type="SAM" id="Phobius"/>
    </source>
</evidence>
<organism evidence="3 4">
    <name type="scientific">Actinomadura rugatobispora</name>
    <dbReference type="NCBI Taxonomy" id="1994"/>
    <lineage>
        <taxon>Bacteria</taxon>
        <taxon>Bacillati</taxon>
        <taxon>Actinomycetota</taxon>
        <taxon>Actinomycetes</taxon>
        <taxon>Streptosporangiales</taxon>
        <taxon>Thermomonosporaceae</taxon>
        <taxon>Actinomadura</taxon>
    </lineage>
</organism>
<dbReference type="EMBL" id="JBHSON010000001">
    <property type="protein sequence ID" value="MFC5744097.1"/>
    <property type="molecule type" value="Genomic_DNA"/>
</dbReference>
<protein>
    <submittedName>
        <fullName evidence="3">Uncharacterized protein</fullName>
    </submittedName>
</protein>
<keyword evidence="4" id="KW-1185">Reference proteome</keyword>